<keyword evidence="2" id="KW-1185">Reference proteome</keyword>
<proteinExistence type="predicted"/>
<dbReference type="Gene3D" id="2.60.120.1130">
    <property type="match status" value="1"/>
</dbReference>
<sequence length="652" mass="76374">MKRISLLLIFLLHINSYSQNEPDYSFGTITNEEINLKRYKLDTTANAVVLYESGNTTFKIKNEKIIISTTFYKKIKLFNKEGFENASFEIKLYNNKDASEQVINIEAVTHNQKNKTLLSKSQIFKEKINEHWSLVKFTMPNLKEGSVVEVKYTVESPFKFNLTGWVFQSNIPKKYSIYHAKIPGNYVYNRELKGYLKLAINSSTIEKKCFRIPGYAASANCENITYAMKNIPSFVEEDYITDKNNYISKIKFELSKLIWFDGSNIKYTTSWNEVDREFRTDKNIGRQLKKTKYFEDKLPSFIDTITSEIDKAKSIYTFVQNHFNWNGKYSIFKNVRIKKSFEEKIGNVGEINISLINALKAKNIDTELVLISTRKNGFPTKLYPVITDFNYVIAKVNINGKSILLDATDKLSPFGLLPYRCLNGYGRVMDFENESYWIDIIPEQNSKSQLNIALILKENGTITGKIRKIKYGYDALKRREKIQNKIEDDIIIDFENSFTNLEVLNYEIKNKNEIDKPTIETFEILIDHQENTSNLYLNPFFDESFKTNPFKQHNRLYPVDFGYPRKYIVNFTLELPDNFIIDSYPKDKLISLENEGIKYLLTTRKHQNFKINLKSSFLINKTIFYNFEYQVLKELFNQTITSQKQPIVLKKN</sequence>
<dbReference type="Gene3D" id="3.10.620.30">
    <property type="match status" value="1"/>
</dbReference>
<protein>
    <recommendedName>
        <fullName evidence="3">DUF3857 domain-containing protein</fullName>
    </recommendedName>
</protein>
<dbReference type="Gene3D" id="2.60.40.3140">
    <property type="match status" value="1"/>
</dbReference>
<dbReference type="EMBL" id="JBHTIC010000008">
    <property type="protein sequence ID" value="MFD0762348.1"/>
    <property type="molecule type" value="Genomic_DNA"/>
</dbReference>
<evidence type="ECO:0000313" key="1">
    <source>
        <dbReference type="EMBL" id="MFD0762348.1"/>
    </source>
</evidence>
<organism evidence="1 2">
    <name type="scientific">Lutibacter aestuarii</name>
    <dbReference type="NCBI Taxonomy" id="861111"/>
    <lineage>
        <taxon>Bacteria</taxon>
        <taxon>Pseudomonadati</taxon>
        <taxon>Bacteroidota</taxon>
        <taxon>Flavobacteriia</taxon>
        <taxon>Flavobacteriales</taxon>
        <taxon>Flavobacteriaceae</taxon>
        <taxon>Lutibacter</taxon>
    </lineage>
</organism>
<reference evidence="2" key="1">
    <citation type="journal article" date="2019" name="Int. J. Syst. Evol. Microbiol.">
        <title>The Global Catalogue of Microorganisms (GCM) 10K type strain sequencing project: providing services to taxonomists for standard genome sequencing and annotation.</title>
        <authorList>
            <consortium name="The Broad Institute Genomics Platform"/>
            <consortium name="The Broad Institute Genome Sequencing Center for Infectious Disease"/>
            <person name="Wu L."/>
            <person name="Ma J."/>
        </authorList>
    </citation>
    <scope>NUCLEOTIDE SEQUENCE [LARGE SCALE GENOMIC DNA]</scope>
    <source>
        <strain evidence="2">CCUG 60022</strain>
    </source>
</reference>
<evidence type="ECO:0008006" key="3">
    <source>
        <dbReference type="Google" id="ProtNLM"/>
    </source>
</evidence>
<comment type="caution">
    <text evidence="1">The sequence shown here is derived from an EMBL/GenBank/DDBJ whole genome shotgun (WGS) entry which is preliminary data.</text>
</comment>
<dbReference type="Proteomes" id="UP001597032">
    <property type="component" value="Unassembled WGS sequence"/>
</dbReference>
<gene>
    <name evidence="1" type="ORF">ACFQZW_09670</name>
</gene>
<name>A0ABW2Z8Q3_9FLAO</name>
<evidence type="ECO:0000313" key="2">
    <source>
        <dbReference type="Proteomes" id="UP001597032"/>
    </source>
</evidence>
<accession>A0ABW2Z8Q3</accession>
<dbReference type="RefSeq" id="WP_386782667.1">
    <property type="nucleotide sequence ID" value="NZ_JBHTIC010000008.1"/>
</dbReference>